<dbReference type="AlphaFoldDB" id="A0A4S2MYQ9"/>
<proteinExistence type="predicted"/>
<gene>
    <name evidence="2" type="ORF">EX30DRAFT_340248</name>
</gene>
<keyword evidence="3" id="KW-1185">Reference proteome</keyword>
<accession>A0A4S2MYQ9</accession>
<evidence type="ECO:0000313" key="3">
    <source>
        <dbReference type="Proteomes" id="UP000298138"/>
    </source>
</evidence>
<dbReference type="EMBL" id="ML220117">
    <property type="protein sequence ID" value="TGZ81817.1"/>
    <property type="molecule type" value="Genomic_DNA"/>
</dbReference>
<reference evidence="2 3" key="1">
    <citation type="submission" date="2019-04" db="EMBL/GenBank/DDBJ databases">
        <title>Comparative genomics and transcriptomics to analyze fruiting body development in filamentous ascomycetes.</title>
        <authorList>
            <consortium name="DOE Joint Genome Institute"/>
            <person name="Lutkenhaus R."/>
            <person name="Traeger S."/>
            <person name="Breuer J."/>
            <person name="Kuo A."/>
            <person name="Lipzen A."/>
            <person name="Pangilinan J."/>
            <person name="Dilworth D."/>
            <person name="Sandor L."/>
            <person name="Poggeler S."/>
            <person name="Barry K."/>
            <person name="Grigoriev I.V."/>
            <person name="Nowrousian M."/>
        </authorList>
    </citation>
    <scope>NUCLEOTIDE SEQUENCE [LARGE SCALE GENOMIC DNA]</scope>
    <source>
        <strain evidence="2 3">CBS 389.68</strain>
    </source>
</reference>
<name>A0A4S2MYQ9_9PEZI</name>
<dbReference type="Proteomes" id="UP000298138">
    <property type="component" value="Unassembled WGS sequence"/>
</dbReference>
<dbReference type="InParanoid" id="A0A4S2MYQ9"/>
<evidence type="ECO:0000256" key="1">
    <source>
        <dbReference type="SAM" id="MobiDB-lite"/>
    </source>
</evidence>
<sequence>MFKLETPHHRDEDNWTQWSGLGVIIGAAKPARRRNRREGRSTQQEEDGQRSLEAI</sequence>
<feature type="region of interest" description="Disordered" evidence="1">
    <location>
        <begin position="26"/>
        <end position="55"/>
    </location>
</feature>
<organism evidence="2 3">
    <name type="scientific">Ascodesmis nigricans</name>
    <dbReference type="NCBI Taxonomy" id="341454"/>
    <lineage>
        <taxon>Eukaryota</taxon>
        <taxon>Fungi</taxon>
        <taxon>Dikarya</taxon>
        <taxon>Ascomycota</taxon>
        <taxon>Pezizomycotina</taxon>
        <taxon>Pezizomycetes</taxon>
        <taxon>Pezizales</taxon>
        <taxon>Ascodesmidaceae</taxon>
        <taxon>Ascodesmis</taxon>
    </lineage>
</organism>
<evidence type="ECO:0000313" key="2">
    <source>
        <dbReference type="EMBL" id="TGZ81817.1"/>
    </source>
</evidence>
<protein>
    <submittedName>
        <fullName evidence="2">Uncharacterized protein</fullName>
    </submittedName>
</protein>